<dbReference type="Pfam" id="PF06271">
    <property type="entry name" value="RDD"/>
    <property type="match status" value="1"/>
</dbReference>
<name>A0A6J4HU42_9CHLR</name>
<evidence type="ECO:0000259" key="6">
    <source>
        <dbReference type="Pfam" id="PF06271"/>
    </source>
</evidence>
<protein>
    <recommendedName>
        <fullName evidence="6">RDD domain-containing protein</fullName>
    </recommendedName>
</protein>
<reference evidence="7" key="1">
    <citation type="submission" date="2020-02" db="EMBL/GenBank/DDBJ databases">
        <authorList>
            <person name="Meier V. D."/>
        </authorList>
    </citation>
    <scope>NUCLEOTIDE SEQUENCE</scope>
    <source>
        <strain evidence="7">AVDCRST_MAG26</strain>
    </source>
</reference>
<proteinExistence type="predicted"/>
<dbReference type="InterPro" id="IPR010432">
    <property type="entry name" value="RDD"/>
</dbReference>
<evidence type="ECO:0000313" key="7">
    <source>
        <dbReference type="EMBL" id="CAA9232728.1"/>
    </source>
</evidence>
<organism evidence="7">
    <name type="scientific">uncultured Chloroflexia bacterium</name>
    <dbReference type="NCBI Taxonomy" id="1672391"/>
    <lineage>
        <taxon>Bacteria</taxon>
        <taxon>Bacillati</taxon>
        <taxon>Chloroflexota</taxon>
        <taxon>Chloroflexia</taxon>
        <taxon>environmental samples</taxon>
    </lineage>
</organism>
<comment type="subcellular location">
    <subcellularLocation>
        <location evidence="1">Membrane</location>
        <topology evidence="1">Multi-pass membrane protein</topology>
    </subcellularLocation>
</comment>
<evidence type="ECO:0000256" key="2">
    <source>
        <dbReference type="ARBA" id="ARBA00022692"/>
    </source>
</evidence>
<gene>
    <name evidence="7" type="ORF">AVDCRST_MAG26-1043</name>
</gene>
<dbReference type="AlphaFoldDB" id="A0A6J4HU42"/>
<feature type="domain" description="RDD" evidence="6">
    <location>
        <begin position="21"/>
        <end position="152"/>
    </location>
</feature>
<feature type="transmembrane region" description="Helical" evidence="5">
    <location>
        <begin position="27"/>
        <end position="50"/>
    </location>
</feature>
<evidence type="ECO:0000256" key="4">
    <source>
        <dbReference type="ARBA" id="ARBA00023136"/>
    </source>
</evidence>
<dbReference type="GO" id="GO:0016020">
    <property type="term" value="C:membrane"/>
    <property type="evidence" value="ECO:0007669"/>
    <property type="project" value="UniProtKB-SubCell"/>
</dbReference>
<accession>A0A6J4HU42</accession>
<keyword evidence="3 5" id="KW-1133">Transmembrane helix</keyword>
<evidence type="ECO:0000256" key="5">
    <source>
        <dbReference type="SAM" id="Phobius"/>
    </source>
</evidence>
<feature type="transmembrane region" description="Helical" evidence="5">
    <location>
        <begin position="62"/>
        <end position="82"/>
    </location>
</feature>
<sequence>MDEQQYSVETPEQIDLLYDIAGIGSRFLAALIDHVLIGIILSLLCVVAALAADRLTGGLDPILVAGIFGIGVFLFLCAYHIFFETTWNGQTPGKRVVGIRMVRTGGRPLGFLGSTIRNFIRLADFLPLLYGIGALVMFIDPRSRRLGDLAAGALAVKERKTVTLAMLSGPEAEASPPVPAASELTIPNLAAIQPDDYRVVHAYLQRRASLGFETRRRVAGLLLDGLQARLGYAVHGDTDAFLLRLASEYQLFHRPPEATPAQTTP</sequence>
<dbReference type="PANTHER" id="PTHR38480:SF1">
    <property type="entry name" value="SLR0254 PROTEIN"/>
    <property type="match status" value="1"/>
</dbReference>
<evidence type="ECO:0000256" key="3">
    <source>
        <dbReference type="ARBA" id="ARBA00022989"/>
    </source>
</evidence>
<feature type="transmembrane region" description="Helical" evidence="5">
    <location>
        <begin position="119"/>
        <end position="139"/>
    </location>
</feature>
<dbReference type="PANTHER" id="PTHR38480">
    <property type="entry name" value="SLR0254 PROTEIN"/>
    <property type="match status" value="1"/>
</dbReference>
<dbReference type="EMBL" id="CADCTK010000241">
    <property type="protein sequence ID" value="CAA9232728.1"/>
    <property type="molecule type" value="Genomic_DNA"/>
</dbReference>
<keyword evidence="4 5" id="KW-0472">Membrane</keyword>
<keyword evidence="2 5" id="KW-0812">Transmembrane</keyword>
<evidence type="ECO:0000256" key="1">
    <source>
        <dbReference type="ARBA" id="ARBA00004141"/>
    </source>
</evidence>